<dbReference type="Gene3D" id="3.40.1350.140">
    <property type="entry name" value="MepB-like"/>
    <property type="match status" value="1"/>
</dbReference>
<evidence type="ECO:0000313" key="1">
    <source>
        <dbReference type="EMBL" id="PWK19043.1"/>
    </source>
</evidence>
<dbReference type="Proteomes" id="UP000245430">
    <property type="component" value="Unassembled WGS sequence"/>
</dbReference>
<dbReference type="EMBL" id="QGGP01000003">
    <property type="protein sequence ID" value="PWK19043.1"/>
    <property type="molecule type" value="Genomic_DNA"/>
</dbReference>
<organism evidence="1 2">
    <name type="scientific">Xanthomarina spongicola</name>
    <dbReference type="NCBI Taxonomy" id="570520"/>
    <lineage>
        <taxon>Bacteria</taxon>
        <taxon>Pseudomonadati</taxon>
        <taxon>Bacteroidota</taxon>
        <taxon>Flavobacteriia</taxon>
        <taxon>Flavobacteriales</taxon>
        <taxon>Flavobacteriaceae</taxon>
        <taxon>Xanthomarina</taxon>
    </lineage>
</organism>
<dbReference type="Pfam" id="PF08877">
    <property type="entry name" value="MepB-like"/>
    <property type="match status" value="1"/>
</dbReference>
<dbReference type="AlphaFoldDB" id="A0A316DQM5"/>
<evidence type="ECO:0008006" key="3">
    <source>
        <dbReference type="Google" id="ProtNLM"/>
    </source>
</evidence>
<dbReference type="InterPro" id="IPR011235">
    <property type="entry name" value="MepB-like"/>
</dbReference>
<dbReference type="InterPro" id="IPR038231">
    <property type="entry name" value="MepB-like_sf"/>
</dbReference>
<protein>
    <recommendedName>
        <fullName evidence="3">MepB protein</fullName>
    </recommendedName>
</protein>
<keyword evidence="2" id="KW-1185">Reference proteome</keyword>
<gene>
    <name evidence="1" type="ORF">LX78_01521</name>
</gene>
<accession>A0A316DQM5</accession>
<sequence>MNKVLTHINNTIYEKCSLQISEFLNEPESREYEACRFTLNGFHIVCRDAKITPKKIGQFVTFWKRNKNGITEPLNEKDSIDYYVINVIKESKLGQFILPKSILIEKGIVSSNKKVGKRGFRVYPSWDITNNKQAKQTQKWQLNYFIEIDSNTNLKHVKNLYGIE</sequence>
<dbReference type="PIRSF" id="PIRSF032285">
    <property type="entry name" value="UCP032285"/>
    <property type="match status" value="1"/>
</dbReference>
<comment type="caution">
    <text evidence="1">The sequence shown here is derived from an EMBL/GenBank/DDBJ whole genome shotgun (WGS) entry which is preliminary data.</text>
</comment>
<name>A0A316DQM5_9FLAO</name>
<evidence type="ECO:0000313" key="2">
    <source>
        <dbReference type="Proteomes" id="UP000245430"/>
    </source>
</evidence>
<dbReference type="OrthoDB" id="4954833at2"/>
<dbReference type="RefSeq" id="WP_109682050.1">
    <property type="nucleotide sequence ID" value="NZ_QGGP01000003.1"/>
</dbReference>
<proteinExistence type="predicted"/>
<reference evidence="1 2" key="1">
    <citation type="submission" date="2018-05" db="EMBL/GenBank/DDBJ databases">
        <title>Genomic Encyclopedia of Archaeal and Bacterial Type Strains, Phase II (KMG-II): from individual species to whole genera.</title>
        <authorList>
            <person name="Goeker M."/>
        </authorList>
    </citation>
    <scope>NUCLEOTIDE SEQUENCE [LARGE SCALE GENOMIC DNA]</scope>
    <source>
        <strain evidence="1 2">DSM 22637</strain>
    </source>
</reference>